<name>A0AAE4GAX7_9BURK</name>
<dbReference type="AlphaFoldDB" id="A0AAE4GAX7"/>
<accession>A0AAE4GAX7</accession>
<reference evidence="1" key="1">
    <citation type="submission" date="2023-02" db="EMBL/GenBank/DDBJ databases">
        <title>Description of Herbaspirillum huttiense subsp. nephrolepsisexaltata and Herbaspirillum huttiense subsp. lycopersicon.</title>
        <authorList>
            <person name="Poudel M."/>
            <person name="Sharma A."/>
            <person name="Goss E."/>
            <person name="Tapia J.H."/>
            <person name="Harmon C.M."/>
            <person name="Jones J.B."/>
        </authorList>
    </citation>
    <scope>NUCLEOTIDE SEQUENCE</scope>
    <source>
        <strain evidence="1">NC40101</strain>
    </source>
</reference>
<proteinExistence type="predicted"/>
<gene>
    <name evidence="1" type="ORF">RJN63_12315</name>
</gene>
<dbReference type="EMBL" id="JAVRAA010000005">
    <property type="protein sequence ID" value="MDT0337619.1"/>
    <property type="molecule type" value="Genomic_DNA"/>
</dbReference>
<organism evidence="1">
    <name type="scientific">Herbaspirillum huttiense subsp. nephrolepidis</name>
    <dbReference type="NCBI Taxonomy" id="3075126"/>
    <lineage>
        <taxon>Bacteria</taxon>
        <taxon>Pseudomonadati</taxon>
        <taxon>Pseudomonadota</taxon>
        <taxon>Betaproteobacteria</taxon>
        <taxon>Burkholderiales</taxon>
        <taxon>Oxalobacteraceae</taxon>
        <taxon>Herbaspirillum</taxon>
    </lineage>
</organism>
<comment type="caution">
    <text evidence="1">The sequence shown here is derived from an EMBL/GenBank/DDBJ whole genome shotgun (WGS) entry which is preliminary data.</text>
</comment>
<protein>
    <submittedName>
        <fullName evidence="1">Uncharacterized protein</fullName>
    </submittedName>
</protein>
<sequence length="263" mass="29228">MGGPVLRTEDLQIPEEVRISKNIRIGWVRRTEIQISYWHGGQQLVTGQTFTWHDDSIQEEAISVAKGLCAKFGISEESSLSLQAFYSQSEVLRVQTAESSWSIPPSRRFMPADVLQCARRVWSSRSPKNKKPPAVTQYRAVFNLNMPVTGEVEDDFALDGLVSVYLEQPDQALLAAGLSIEDGRIQELKPALSYTIAGDLEAIMTGYILIGLEGRKATAAENANDLVNQLELSCSLLSPDISWDFGRSRKKRLAWTIVPMISA</sequence>
<dbReference type="RefSeq" id="WP_284078304.1">
    <property type="nucleotide sequence ID" value="NZ_JAVLSM010000007.1"/>
</dbReference>
<evidence type="ECO:0000313" key="1">
    <source>
        <dbReference type="EMBL" id="MDT0337619.1"/>
    </source>
</evidence>